<gene>
    <name evidence="3" type="ORF">IWX90DRAFT_299873</name>
</gene>
<accession>A0ABR1XKY1</accession>
<comment type="caution">
    <text evidence="3">The sequence shown here is derived from an EMBL/GenBank/DDBJ whole genome shotgun (WGS) entry which is preliminary data.</text>
</comment>
<dbReference type="EMBL" id="JBBWUH010000008">
    <property type="protein sequence ID" value="KAK8159399.1"/>
    <property type="molecule type" value="Genomic_DNA"/>
</dbReference>
<sequence>MVFFLFPFSPSRLVSFAIIIIIIFFFFFFVIFFRFFFSRSHCPASSSPLNCCSAACASPGNKMQARTDRHPDPALWIDGWGDAERDGTRRDADDGRTDGQTDRRRGACTTRARGRGTTFDPLHPSLSVSNLPIASLLVCRLRRFNCLFVCLVWRSRDDSVCLTHFLHYLPLNNTTTTTTTTYAVASFHFSHSPLHPSLTLFHAAIAFLLDFARSLDFLFHL</sequence>
<keyword evidence="2" id="KW-0812">Transmembrane</keyword>
<feature type="compositionally biased region" description="Basic and acidic residues" evidence="1">
    <location>
        <begin position="82"/>
        <end position="105"/>
    </location>
</feature>
<evidence type="ECO:0000313" key="4">
    <source>
        <dbReference type="Proteomes" id="UP001456524"/>
    </source>
</evidence>
<keyword evidence="4" id="KW-1185">Reference proteome</keyword>
<reference evidence="3 4" key="1">
    <citation type="journal article" date="2022" name="G3 (Bethesda)">
        <title>Enemy or ally: a genomic approach to elucidate the lifestyle of Phyllosticta citrichinaensis.</title>
        <authorList>
            <person name="Buijs V.A."/>
            <person name="Groenewald J.Z."/>
            <person name="Haridas S."/>
            <person name="LaButti K.M."/>
            <person name="Lipzen A."/>
            <person name="Martin F.M."/>
            <person name="Barry K."/>
            <person name="Grigoriev I.V."/>
            <person name="Crous P.W."/>
            <person name="Seidl M.F."/>
        </authorList>
    </citation>
    <scope>NUCLEOTIDE SEQUENCE [LARGE SCALE GENOMIC DNA]</scope>
    <source>
        <strain evidence="3 4">CBS 129764</strain>
    </source>
</reference>
<feature type="compositionally biased region" description="Low complexity" evidence="1">
    <location>
        <begin position="107"/>
        <end position="116"/>
    </location>
</feature>
<evidence type="ECO:0000313" key="3">
    <source>
        <dbReference type="EMBL" id="KAK8159399.1"/>
    </source>
</evidence>
<organism evidence="3 4">
    <name type="scientific">Phyllosticta citrichinensis</name>
    <dbReference type="NCBI Taxonomy" id="1130410"/>
    <lineage>
        <taxon>Eukaryota</taxon>
        <taxon>Fungi</taxon>
        <taxon>Dikarya</taxon>
        <taxon>Ascomycota</taxon>
        <taxon>Pezizomycotina</taxon>
        <taxon>Dothideomycetes</taxon>
        <taxon>Dothideomycetes incertae sedis</taxon>
        <taxon>Botryosphaeriales</taxon>
        <taxon>Phyllostictaceae</taxon>
        <taxon>Phyllosticta</taxon>
    </lineage>
</organism>
<proteinExistence type="predicted"/>
<feature type="transmembrane region" description="Helical" evidence="2">
    <location>
        <begin position="13"/>
        <end position="37"/>
    </location>
</feature>
<evidence type="ECO:0000256" key="1">
    <source>
        <dbReference type="SAM" id="MobiDB-lite"/>
    </source>
</evidence>
<name>A0ABR1XKY1_9PEZI</name>
<dbReference type="Proteomes" id="UP001456524">
    <property type="component" value="Unassembled WGS sequence"/>
</dbReference>
<evidence type="ECO:0000256" key="2">
    <source>
        <dbReference type="SAM" id="Phobius"/>
    </source>
</evidence>
<protein>
    <submittedName>
        <fullName evidence="3">Uncharacterized protein</fullName>
    </submittedName>
</protein>
<feature type="region of interest" description="Disordered" evidence="1">
    <location>
        <begin position="79"/>
        <end position="116"/>
    </location>
</feature>
<keyword evidence="2" id="KW-0472">Membrane</keyword>
<keyword evidence="2" id="KW-1133">Transmembrane helix</keyword>